<name>A0A9P5NYJ8_GYMJU</name>
<sequence>MFIPYNQELQKLYTMILGTRYTIIKGKDFLVNIQSLKGHNWLTAVVEREYLATNLKKDLVGSWSDQAWVGEVLHWQNISRHHELGGDVQANLGIIGCTWATLSHGQGECKHIAISEGLNGWNGCDWRNVEHCNDKEANNVAILFKPCICQAKIHWTQIRIADKVVDGECL</sequence>
<dbReference type="AlphaFoldDB" id="A0A9P5NYJ8"/>
<accession>A0A9P5NYJ8</accession>
<evidence type="ECO:0000313" key="2">
    <source>
        <dbReference type="Proteomes" id="UP000724874"/>
    </source>
</evidence>
<organism evidence="1 2">
    <name type="scientific">Gymnopilus junonius</name>
    <name type="common">Spectacular rustgill mushroom</name>
    <name type="synonym">Gymnopilus spectabilis subsp. junonius</name>
    <dbReference type="NCBI Taxonomy" id="109634"/>
    <lineage>
        <taxon>Eukaryota</taxon>
        <taxon>Fungi</taxon>
        <taxon>Dikarya</taxon>
        <taxon>Basidiomycota</taxon>
        <taxon>Agaricomycotina</taxon>
        <taxon>Agaricomycetes</taxon>
        <taxon>Agaricomycetidae</taxon>
        <taxon>Agaricales</taxon>
        <taxon>Agaricineae</taxon>
        <taxon>Hymenogastraceae</taxon>
        <taxon>Gymnopilus</taxon>
    </lineage>
</organism>
<dbReference type="Proteomes" id="UP000724874">
    <property type="component" value="Unassembled WGS sequence"/>
</dbReference>
<reference evidence="1" key="1">
    <citation type="submission" date="2020-11" db="EMBL/GenBank/DDBJ databases">
        <authorList>
            <consortium name="DOE Joint Genome Institute"/>
            <person name="Ahrendt S."/>
            <person name="Riley R."/>
            <person name="Andreopoulos W."/>
            <person name="LaButti K."/>
            <person name="Pangilinan J."/>
            <person name="Ruiz-duenas F.J."/>
            <person name="Barrasa J.M."/>
            <person name="Sanchez-Garcia M."/>
            <person name="Camarero S."/>
            <person name="Miyauchi S."/>
            <person name="Serrano A."/>
            <person name="Linde D."/>
            <person name="Babiker R."/>
            <person name="Drula E."/>
            <person name="Ayuso-Fernandez I."/>
            <person name="Pacheco R."/>
            <person name="Padilla G."/>
            <person name="Ferreira P."/>
            <person name="Barriuso J."/>
            <person name="Kellner H."/>
            <person name="Castanera R."/>
            <person name="Alfaro M."/>
            <person name="Ramirez L."/>
            <person name="Pisabarro A.G."/>
            <person name="Kuo A."/>
            <person name="Tritt A."/>
            <person name="Lipzen A."/>
            <person name="He G."/>
            <person name="Yan M."/>
            <person name="Ng V."/>
            <person name="Cullen D."/>
            <person name="Martin F."/>
            <person name="Rosso M.-N."/>
            <person name="Henrissat B."/>
            <person name="Hibbett D."/>
            <person name="Martinez A.T."/>
            <person name="Grigoriev I.V."/>
        </authorList>
    </citation>
    <scope>NUCLEOTIDE SEQUENCE</scope>
    <source>
        <strain evidence="1">AH 44721</strain>
    </source>
</reference>
<evidence type="ECO:0000313" key="1">
    <source>
        <dbReference type="EMBL" id="KAF8909041.1"/>
    </source>
</evidence>
<proteinExistence type="predicted"/>
<dbReference type="EMBL" id="JADNYJ010000010">
    <property type="protein sequence ID" value="KAF8909041.1"/>
    <property type="molecule type" value="Genomic_DNA"/>
</dbReference>
<protein>
    <submittedName>
        <fullName evidence="1">Uncharacterized protein</fullName>
    </submittedName>
</protein>
<comment type="caution">
    <text evidence="1">The sequence shown here is derived from an EMBL/GenBank/DDBJ whole genome shotgun (WGS) entry which is preliminary data.</text>
</comment>
<gene>
    <name evidence="1" type="ORF">CPB84DRAFT_1744117</name>
</gene>
<keyword evidence="2" id="KW-1185">Reference proteome</keyword>